<evidence type="ECO:0000256" key="6">
    <source>
        <dbReference type="ARBA" id="ARBA00023136"/>
    </source>
</evidence>
<dbReference type="AlphaFoldDB" id="A0A101I954"/>
<dbReference type="InterPro" id="IPR052518">
    <property type="entry name" value="CHR_Transporter"/>
</dbReference>
<feature type="transmembrane region" description="Helical" evidence="7">
    <location>
        <begin position="12"/>
        <end position="31"/>
    </location>
</feature>
<comment type="subcellular location">
    <subcellularLocation>
        <location evidence="1">Cell membrane</location>
        <topology evidence="1">Multi-pass membrane protein</topology>
    </subcellularLocation>
</comment>
<dbReference type="EMBL" id="LGGW01000041">
    <property type="protein sequence ID" value="KUK90300.1"/>
    <property type="molecule type" value="Genomic_DNA"/>
</dbReference>
<dbReference type="InterPro" id="IPR003370">
    <property type="entry name" value="Chromate_transpt"/>
</dbReference>
<name>A0A101I954_9BACT</name>
<dbReference type="GO" id="GO:0005886">
    <property type="term" value="C:plasma membrane"/>
    <property type="evidence" value="ECO:0007669"/>
    <property type="project" value="UniProtKB-SubCell"/>
</dbReference>
<accession>A0A101I954</accession>
<feature type="transmembrane region" description="Helical" evidence="7">
    <location>
        <begin position="113"/>
        <end position="133"/>
    </location>
</feature>
<keyword evidence="4 7" id="KW-0812">Transmembrane</keyword>
<dbReference type="Proteomes" id="UP000055014">
    <property type="component" value="Unassembled WGS sequence"/>
</dbReference>
<proteinExistence type="inferred from homology"/>
<dbReference type="EMBL" id="LGGH01000089">
    <property type="protein sequence ID" value="KUK67607.1"/>
    <property type="molecule type" value="Genomic_DNA"/>
</dbReference>
<organism evidence="9 11">
    <name type="scientific">Mesotoga infera</name>
    <dbReference type="NCBI Taxonomy" id="1236046"/>
    <lineage>
        <taxon>Bacteria</taxon>
        <taxon>Thermotogati</taxon>
        <taxon>Thermotogota</taxon>
        <taxon>Thermotogae</taxon>
        <taxon>Kosmotogales</taxon>
        <taxon>Kosmotogaceae</taxon>
        <taxon>Mesotoga</taxon>
    </lineage>
</organism>
<keyword evidence="6 7" id="KW-0472">Membrane</keyword>
<dbReference type="PANTHER" id="PTHR43663:SF2">
    <property type="entry name" value="CHROMATE TRANSPORT PROTEIN-RELATED"/>
    <property type="match status" value="1"/>
</dbReference>
<reference evidence="9" key="1">
    <citation type="journal article" date="2015" name="MBio">
        <title>Genome-resolved metagenomic analysis reveals roles for candidate phyla and other microbial community members in biogeochemical transformations in oil reservoirs.</title>
        <authorList>
            <person name="Hu P."/>
            <person name="Tom L."/>
            <person name="Singh A."/>
            <person name="Thomas B.C."/>
            <person name="Baker B.J."/>
            <person name="Piceno Y.M."/>
            <person name="Andersen G.L."/>
            <person name="Banfield J.F."/>
        </authorList>
    </citation>
    <scope>NUCLEOTIDE SEQUENCE [LARGE SCALE GENOMIC DNA]</scope>
    <source>
        <strain evidence="8">46_47</strain>
        <strain evidence="9">46_70</strain>
    </source>
</reference>
<feature type="transmembrane region" description="Helical" evidence="7">
    <location>
        <begin position="51"/>
        <end position="69"/>
    </location>
</feature>
<reference evidence="10 11" key="2">
    <citation type="journal article" date="2015" name="MBio">
        <title>Genome-Resolved Metagenomic Analysis Reveals Roles for Candidate Phyla and Other Microbial Community Members in Biogeochemical Transformations in Oil Reservoirs.</title>
        <authorList>
            <person name="Hu P."/>
            <person name="Tom L."/>
            <person name="Singh A."/>
            <person name="Thomas B.C."/>
            <person name="Baker B.J."/>
            <person name="Piceno Y.M."/>
            <person name="Andersen G.L."/>
            <person name="Banfield J.F."/>
        </authorList>
    </citation>
    <scope>NUCLEOTIDE SEQUENCE [LARGE SCALE GENOMIC DNA]</scope>
</reference>
<protein>
    <submittedName>
        <fullName evidence="9">Chromate transport protein ChrA</fullName>
    </submittedName>
</protein>
<dbReference type="Pfam" id="PF02417">
    <property type="entry name" value="Chromate_transp"/>
    <property type="match status" value="1"/>
</dbReference>
<gene>
    <name evidence="8" type="ORF">XD86_0707</name>
    <name evidence="9" type="ORF">XE02_0601</name>
</gene>
<comment type="caution">
    <text evidence="9">The sequence shown here is derived from an EMBL/GenBank/DDBJ whole genome shotgun (WGS) entry which is preliminary data.</text>
</comment>
<feature type="transmembrane region" description="Helical" evidence="7">
    <location>
        <begin position="140"/>
        <end position="173"/>
    </location>
</feature>
<feature type="transmembrane region" description="Helical" evidence="7">
    <location>
        <begin position="76"/>
        <end position="101"/>
    </location>
</feature>
<evidence type="ECO:0000256" key="5">
    <source>
        <dbReference type="ARBA" id="ARBA00022989"/>
    </source>
</evidence>
<sequence length="180" mass="20039">MKSMNPFRLFWIFVKVSSFTIGGGYAMIPVIKEFIVDKYKIMKEDEFLDVIVTAQTVPGVIAINTAMILGSRLAGLWGAFFAVLGASLTPFFIILVIATFFTDFADLPVFKGFFAGARVGVTVILANLSFQLLRKSLKRYFVLMVIAAGTVGIVFFNISSIWILLLCSILIYIIDRRQAK</sequence>
<dbReference type="PANTHER" id="PTHR43663">
    <property type="entry name" value="CHROMATE TRANSPORT PROTEIN-RELATED"/>
    <property type="match status" value="1"/>
</dbReference>
<dbReference type="Proteomes" id="UP000054260">
    <property type="component" value="Unassembled WGS sequence"/>
</dbReference>
<keyword evidence="5 7" id="KW-1133">Transmembrane helix</keyword>
<dbReference type="PATRIC" id="fig|1236046.5.peg.124"/>
<evidence type="ECO:0000313" key="8">
    <source>
        <dbReference type="EMBL" id="KUK67607.1"/>
    </source>
</evidence>
<evidence type="ECO:0000313" key="11">
    <source>
        <dbReference type="Proteomes" id="UP000055014"/>
    </source>
</evidence>
<keyword evidence="3" id="KW-1003">Cell membrane</keyword>
<evidence type="ECO:0000313" key="10">
    <source>
        <dbReference type="Proteomes" id="UP000054260"/>
    </source>
</evidence>
<comment type="similarity">
    <text evidence="2">Belongs to the chromate ion transporter (CHR) (TC 2.A.51) family.</text>
</comment>
<evidence type="ECO:0000256" key="7">
    <source>
        <dbReference type="SAM" id="Phobius"/>
    </source>
</evidence>
<evidence type="ECO:0000313" key="9">
    <source>
        <dbReference type="EMBL" id="KUK90300.1"/>
    </source>
</evidence>
<evidence type="ECO:0000256" key="2">
    <source>
        <dbReference type="ARBA" id="ARBA00005262"/>
    </source>
</evidence>
<evidence type="ECO:0000256" key="3">
    <source>
        <dbReference type="ARBA" id="ARBA00022475"/>
    </source>
</evidence>
<evidence type="ECO:0000256" key="4">
    <source>
        <dbReference type="ARBA" id="ARBA00022692"/>
    </source>
</evidence>
<dbReference type="GO" id="GO:0015109">
    <property type="term" value="F:chromate transmembrane transporter activity"/>
    <property type="evidence" value="ECO:0007669"/>
    <property type="project" value="InterPro"/>
</dbReference>
<evidence type="ECO:0000256" key="1">
    <source>
        <dbReference type="ARBA" id="ARBA00004651"/>
    </source>
</evidence>